<protein>
    <submittedName>
        <fullName evidence="1">Uncharacterized protein</fullName>
    </submittedName>
</protein>
<accession>A0A0C3IVL3</accession>
<dbReference type="EMBL" id="KN831993">
    <property type="protein sequence ID" value="KIO00858.1"/>
    <property type="molecule type" value="Genomic_DNA"/>
</dbReference>
<reference evidence="2" key="2">
    <citation type="submission" date="2015-01" db="EMBL/GenBank/DDBJ databases">
        <title>Evolutionary Origins and Diversification of the Mycorrhizal Mutualists.</title>
        <authorList>
            <consortium name="DOE Joint Genome Institute"/>
            <consortium name="Mycorrhizal Genomics Consortium"/>
            <person name="Kohler A."/>
            <person name="Kuo A."/>
            <person name="Nagy L.G."/>
            <person name="Floudas D."/>
            <person name="Copeland A."/>
            <person name="Barry K.W."/>
            <person name="Cichocki N."/>
            <person name="Veneault-Fourrey C."/>
            <person name="LaButti K."/>
            <person name="Lindquist E.A."/>
            <person name="Lipzen A."/>
            <person name="Lundell T."/>
            <person name="Morin E."/>
            <person name="Murat C."/>
            <person name="Riley R."/>
            <person name="Ohm R."/>
            <person name="Sun H."/>
            <person name="Tunlid A."/>
            <person name="Henrissat B."/>
            <person name="Grigoriev I.V."/>
            <person name="Hibbett D.S."/>
            <person name="Martin F."/>
        </authorList>
    </citation>
    <scope>NUCLEOTIDE SEQUENCE [LARGE SCALE GENOMIC DNA]</scope>
    <source>
        <strain evidence="2">Marx 270</strain>
    </source>
</reference>
<name>A0A0C3IVL3_PISTI</name>
<dbReference type="AlphaFoldDB" id="A0A0C3IVL3"/>
<keyword evidence="2" id="KW-1185">Reference proteome</keyword>
<evidence type="ECO:0000313" key="1">
    <source>
        <dbReference type="EMBL" id="KIO00858.1"/>
    </source>
</evidence>
<dbReference type="Proteomes" id="UP000054217">
    <property type="component" value="Unassembled WGS sequence"/>
</dbReference>
<gene>
    <name evidence="1" type="ORF">M404DRAFT_1003568</name>
</gene>
<sequence>MTTTAKAGTGGGKTIGAPHLTRLREVHRWLGIAKSQGTVVWSGYESSIGRSGTMLVCGGSLV</sequence>
<evidence type="ECO:0000313" key="2">
    <source>
        <dbReference type="Proteomes" id="UP000054217"/>
    </source>
</evidence>
<dbReference type="HOGENOM" id="CLU_2905122_0_0_1"/>
<dbReference type="InParanoid" id="A0A0C3IVL3"/>
<organism evidence="1 2">
    <name type="scientific">Pisolithus tinctorius Marx 270</name>
    <dbReference type="NCBI Taxonomy" id="870435"/>
    <lineage>
        <taxon>Eukaryota</taxon>
        <taxon>Fungi</taxon>
        <taxon>Dikarya</taxon>
        <taxon>Basidiomycota</taxon>
        <taxon>Agaricomycotina</taxon>
        <taxon>Agaricomycetes</taxon>
        <taxon>Agaricomycetidae</taxon>
        <taxon>Boletales</taxon>
        <taxon>Sclerodermatineae</taxon>
        <taxon>Pisolithaceae</taxon>
        <taxon>Pisolithus</taxon>
    </lineage>
</organism>
<proteinExistence type="predicted"/>
<reference evidence="1 2" key="1">
    <citation type="submission" date="2014-04" db="EMBL/GenBank/DDBJ databases">
        <authorList>
            <consortium name="DOE Joint Genome Institute"/>
            <person name="Kuo A."/>
            <person name="Kohler A."/>
            <person name="Costa M.D."/>
            <person name="Nagy L.G."/>
            <person name="Floudas D."/>
            <person name="Copeland A."/>
            <person name="Barry K.W."/>
            <person name="Cichocki N."/>
            <person name="Veneault-Fourrey C."/>
            <person name="LaButti K."/>
            <person name="Lindquist E.A."/>
            <person name="Lipzen A."/>
            <person name="Lundell T."/>
            <person name="Morin E."/>
            <person name="Murat C."/>
            <person name="Sun H."/>
            <person name="Tunlid A."/>
            <person name="Henrissat B."/>
            <person name="Grigoriev I.V."/>
            <person name="Hibbett D.S."/>
            <person name="Martin F."/>
            <person name="Nordberg H.P."/>
            <person name="Cantor M.N."/>
            <person name="Hua S.X."/>
        </authorList>
    </citation>
    <scope>NUCLEOTIDE SEQUENCE [LARGE SCALE GENOMIC DNA]</scope>
    <source>
        <strain evidence="1 2">Marx 270</strain>
    </source>
</reference>